<evidence type="ECO:0000256" key="1">
    <source>
        <dbReference type="ARBA" id="ARBA00022468"/>
    </source>
</evidence>
<keyword evidence="2" id="KW-0597">Phosphoprotein</keyword>
<dbReference type="Proteomes" id="UP001152759">
    <property type="component" value="Chromosome 3"/>
</dbReference>
<proteinExistence type="predicted"/>
<feature type="compositionally biased region" description="Low complexity" evidence="4">
    <location>
        <begin position="464"/>
        <end position="485"/>
    </location>
</feature>
<name>A0A9P0F425_BEMTA</name>
<accession>A0A9P0F425</accession>
<dbReference type="InterPro" id="IPR000331">
    <property type="entry name" value="Rap/Ran_GAP_dom"/>
</dbReference>
<evidence type="ECO:0000313" key="7">
    <source>
        <dbReference type="Proteomes" id="UP001152759"/>
    </source>
</evidence>
<dbReference type="InterPro" id="IPR035974">
    <property type="entry name" value="Rap/Ran-GAP_sf"/>
</dbReference>
<dbReference type="InterPro" id="IPR000210">
    <property type="entry name" value="BTB/POZ_dom"/>
</dbReference>
<dbReference type="GO" id="GO:0051056">
    <property type="term" value="P:regulation of small GTPase mediated signal transduction"/>
    <property type="evidence" value="ECO:0007669"/>
    <property type="project" value="InterPro"/>
</dbReference>
<dbReference type="Gene3D" id="3.30.710.10">
    <property type="entry name" value="Potassium Channel Kv1.1, Chain A"/>
    <property type="match status" value="1"/>
</dbReference>
<dbReference type="Pfam" id="PF00651">
    <property type="entry name" value="BTB"/>
    <property type="match status" value="1"/>
</dbReference>
<dbReference type="PANTHER" id="PTHR15711:SF25">
    <property type="entry name" value="RADISH, ISOFORM I"/>
    <property type="match status" value="1"/>
</dbReference>
<dbReference type="GO" id="GO:0005737">
    <property type="term" value="C:cytoplasm"/>
    <property type="evidence" value="ECO:0007669"/>
    <property type="project" value="TreeGrafter"/>
</dbReference>
<dbReference type="Pfam" id="PF07707">
    <property type="entry name" value="BACK"/>
    <property type="match status" value="1"/>
</dbReference>
<evidence type="ECO:0000259" key="5">
    <source>
        <dbReference type="PROSITE" id="PS50085"/>
    </source>
</evidence>
<feature type="region of interest" description="Disordered" evidence="4">
    <location>
        <begin position="535"/>
        <end position="556"/>
    </location>
</feature>
<dbReference type="Gene3D" id="6.10.140.210">
    <property type="match status" value="1"/>
</dbReference>
<dbReference type="Gene3D" id="1.25.40.420">
    <property type="match status" value="1"/>
</dbReference>
<feature type="region of interest" description="Disordered" evidence="4">
    <location>
        <begin position="1"/>
        <end position="24"/>
    </location>
</feature>
<dbReference type="InterPro" id="IPR011705">
    <property type="entry name" value="BACK"/>
</dbReference>
<evidence type="ECO:0000313" key="6">
    <source>
        <dbReference type="EMBL" id="CAH0387276.1"/>
    </source>
</evidence>
<keyword evidence="3" id="KW-0175">Coiled coil</keyword>
<evidence type="ECO:0000256" key="4">
    <source>
        <dbReference type="SAM" id="MobiDB-lite"/>
    </source>
</evidence>
<dbReference type="Gene3D" id="3.40.50.11210">
    <property type="entry name" value="Rap/Ran-GAP"/>
    <property type="match status" value="1"/>
</dbReference>
<dbReference type="EMBL" id="OU963864">
    <property type="protein sequence ID" value="CAH0387276.1"/>
    <property type="molecule type" value="Genomic_DNA"/>
</dbReference>
<gene>
    <name evidence="6" type="ORF">BEMITA_LOCUS6315</name>
</gene>
<feature type="region of interest" description="Disordered" evidence="4">
    <location>
        <begin position="456"/>
        <end position="499"/>
    </location>
</feature>
<dbReference type="PROSITE" id="PS50085">
    <property type="entry name" value="RAPGAP"/>
    <property type="match status" value="1"/>
</dbReference>
<dbReference type="SUPFAM" id="SSF54695">
    <property type="entry name" value="POZ domain"/>
    <property type="match status" value="1"/>
</dbReference>
<feature type="compositionally biased region" description="Basic and acidic residues" evidence="4">
    <location>
        <begin position="540"/>
        <end position="552"/>
    </location>
</feature>
<feature type="compositionally biased region" description="Polar residues" evidence="4">
    <location>
        <begin position="1"/>
        <end position="10"/>
    </location>
</feature>
<keyword evidence="7" id="KW-1185">Reference proteome</keyword>
<sequence>MTCAKPSTNNPEKHQPPPQKATLKKTSIEEQWEKNGCFELTSVEQETYEKYFYGNEHWNYFTIDEDLGPVILSIKQEMLNGRDQFRVLVRAISYTVHGLIPASCVFADRYNREEVVRSLGKEVNINPPLTLGQLPDTPEELLKLDQVFIKPDLKVGVIYVKEGQYTEEEILDNNENSPYFSEFLKILGDQVTLKGFDKYKGGLDTVHDLTGRYSVYTNWRGIEIMFHVSTLLPYEKHDPQKLQRKRHIGNDIVCVVFLEADNTPFSPACIKTHFLHTFIIVRTSPRIKRKPTRYEVGAYKPYLWEQSVFDKGPMFREWLLTKIVNGERASYSAPKFARMQERTRSHMLEDIVANLANHAETGQIPKPYRRGSWRPIGHMRPSSPLLDSVRDQFEDYDQLAKDFTRVFLNSEPNITVNANLFDVVFMVGQNKQRAKRLIGSVPGDAVRDLDWFRVAASAGGGDPGPSSAVPSEPSEAEEQQLLAGAADRDPAPKSVPSSPMVKRAFSRLGTLAGWGRSIRKPSVALSAEDKKKWASSQDCSSKEAKEKEKEKGQPPQLAVPRLSVCADAQKVDRAKMAQVEFTVIEFDPDTFRILLDYLHTSACSLTCSNIPGLICAAEHYDLPELLQACFHHAKQFLHIDVVCNMLCSLENYYWRYTSASELVNMIMAFIETRAHQVFHAPDFLNLSESMVQMIMCRNLEVPEVRKFEAMLNWAKHKIKHKTSSKVDAKLEFKCIMERLARDLKLYRISPQDLIKIVLPSKAIRNERILETLMFQANSGMYRIQDDYLEVCQRRLQKQDSKFSEWESFDYGI</sequence>
<dbReference type="Pfam" id="PF02145">
    <property type="entry name" value="Rap_GAP"/>
    <property type="match status" value="1"/>
</dbReference>
<dbReference type="GO" id="GO:0005096">
    <property type="term" value="F:GTPase activator activity"/>
    <property type="evidence" value="ECO:0007669"/>
    <property type="project" value="UniProtKB-KW"/>
</dbReference>
<reference evidence="6" key="1">
    <citation type="submission" date="2021-12" db="EMBL/GenBank/DDBJ databases">
        <authorList>
            <person name="King R."/>
        </authorList>
    </citation>
    <scope>NUCLEOTIDE SEQUENCE</scope>
</reference>
<dbReference type="SUPFAM" id="SSF111347">
    <property type="entry name" value="Rap/Ran-GAP"/>
    <property type="match status" value="1"/>
</dbReference>
<dbReference type="Pfam" id="PF21022">
    <property type="entry name" value="Rap-GAP_dimer"/>
    <property type="match status" value="1"/>
</dbReference>
<protein>
    <recommendedName>
        <fullName evidence="5">Rap-GAP domain-containing protein</fullName>
    </recommendedName>
</protein>
<dbReference type="InterPro" id="IPR050989">
    <property type="entry name" value="Rap1_Ran_GAP"/>
</dbReference>
<organism evidence="6 7">
    <name type="scientific">Bemisia tabaci</name>
    <name type="common">Sweetpotato whitefly</name>
    <name type="synonym">Aleurodes tabaci</name>
    <dbReference type="NCBI Taxonomy" id="7038"/>
    <lineage>
        <taxon>Eukaryota</taxon>
        <taxon>Metazoa</taxon>
        <taxon>Ecdysozoa</taxon>
        <taxon>Arthropoda</taxon>
        <taxon>Hexapoda</taxon>
        <taxon>Insecta</taxon>
        <taxon>Pterygota</taxon>
        <taxon>Neoptera</taxon>
        <taxon>Paraneoptera</taxon>
        <taxon>Hemiptera</taxon>
        <taxon>Sternorrhyncha</taxon>
        <taxon>Aleyrodoidea</taxon>
        <taxon>Aleyrodidae</taxon>
        <taxon>Aleyrodinae</taxon>
        <taxon>Bemisia</taxon>
    </lineage>
</organism>
<feature type="domain" description="Rap-GAP" evidence="5">
    <location>
        <begin position="141"/>
        <end position="351"/>
    </location>
</feature>
<dbReference type="AlphaFoldDB" id="A0A9P0F425"/>
<dbReference type="PANTHER" id="PTHR15711">
    <property type="entry name" value="RAP GTPASE-ACTIVATING PROTEIN"/>
    <property type="match status" value="1"/>
</dbReference>
<dbReference type="InterPro" id="IPR011333">
    <property type="entry name" value="SKP1/BTB/POZ_sf"/>
</dbReference>
<evidence type="ECO:0000256" key="3">
    <source>
        <dbReference type="ARBA" id="ARBA00023054"/>
    </source>
</evidence>
<dbReference type="FunFam" id="3.40.50.11210:FF:000002">
    <property type="entry name" value="Signal-induced proliferation-associated 1-like protein 1"/>
    <property type="match status" value="1"/>
</dbReference>
<keyword evidence="1" id="KW-0343">GTPase activation</keyword>
<evidence type="ECO:0000256" key="2">
    <source>
        <dbReference type="ARBA" id="ARBA00022553"/>
    </source>
</evidence>